<keyword evidence="3" id="KW-1185">Reference proteome</keyword>
<feature type="compositionally biased region" description="Basic and acidic residues" evidence="1">
    <location>
        <begin position="87"/>
        <end position="107"/>
    </location>
</feature>
<name>A0A852U229_9ACTN</name>
<comment type="caution">
    <text evidence="2">The sequence shown here is derived from an EMBL/GenBank/DDBJ whole genome shotgun (WGS) entry which is preliminary data.</text>
</comment>
<evidence type="ECO:0000313" key="3">
    <source>
        <dbReference type="Proteomes" id="UP000589036"/>
    </source>
</evidence>
<dbReference type="Proteomes" id="UP000589036">
    <property type="component" value="Unassembled WGS sequence"/>
</dbReference>
<reference evidence="2 3" key="1">
    <citation type="submission" date="2020-07" db="EMBL/GenBank/DDBJ databases">
        <title>Sequencing the genomes of 1000 actinobacteria strains.</title>
        <authorList>
            <person name="Klenk H.-P."/>
        </authorList>
    </citation>
    <scope>NUCLEOTIDE SEQUENCE [LARGE SCALE GENOMIC DNA]</scope>
    <source>
        <strain evidence="2 3">CXB654</strain>
    </source>
</reference>
<protein>
    <submittedName>
        <fullName evidence="2">Uncharacterized protein</fullName>
    </submittedName>
</protein>
<proteinExistence type="predicted"/>
<gene>
    <name evidence="2" type="ORF">HDA32_004715</name>
</gene>
<feature type="compositionally biased region" description="Basic and acidic residues" evidence="1">
    <location>
        <begin position="54"/>
        <end position="75"/>
    </location>
</feature>
<feature type="compositionally biased region" description="Polar residues" evidence="1">
    <location>
        <begin position="165"/>
        <end position="175"/>
    </location>
</feature>
<dbReference type="AlphaFoldDB" id="A0A852U229"/>
<sequence>MEFSTGPWARRAGHRGGPTFPNAIGTTARGPSPFPAHRDFPRGSRRRPPRLPGRLRETCTRSGCDRCVRGARREFQGSGPLRRRRCAHYDSRPPTRTRSSDISEKPPRARTGSINAAREGGRQGQAGLETTGPPPRRGPVFPDWPATPFTGSVIGEDATGPRGGCSTSKICSSAPGQRGAPNIRSPQASTAVRPHPPLLAPRLAPRRSSQTARGVGLSTAMGPPSPRTVRPSAGISRSRFPIMQALPITFTDKMTESTENS</sequence>
<organism evidence="2 3">
    <name type="scientific">Spinactinospora alkalitolerans</name>
    <dbReference type="NCBI Taxonomy" id="687207"/>
    <lineage>
        <taxon>Bacteria</taxon>
        <taxon>Bacillati</taxon>
        <taxon>Actinomycetota</taxon>
        <taxon>Actinomycetes</taxon>
        <taxon>Streptosporangiales</taxon>
        <taxon>Nocardiopsidaceae</taxon>
        <taxon>Spinactinospora</taxon>
    </lineage>
</organism>
<dbReference type="EMBL" id="JACCCC010000001">
    <property type="protein sequence ID" value="NYE49595.1"/>
    <property type="molecule type" value="Genomic_DNA"/>
</dbReference>
<feature type="region of interest" description="Disordered" evidence="1">
    <location>
        <begin position="1"/>
        <end position="240"/>
    </location>
</feature>
<evidence type="ECO:0000313" key="2">
    <source>
        <dbReference type="EMBL" id="NYE49595.1"/>
    </source>
</evidence>
<evidence type="ECO:0000256" key="1">
    <source>
        <dbReference type="SAM" id="MobiDB-lite"/>
    </source>
</evidence>
<accession>A0A852U229</accession>